<dbReference type="Pfam" id="PF22752">
    <property type="entry name" value="DUF488-N3i"/>
    <property type="match status" value="1"/>
</dbReference>
<dbReference type="EMBL" id="VLKI01000004">
    <property type="protein sequence ID" value="TWH87795.1"/>
    <property type="molecule type" value="Genomic_DNA"/>
</dbReference>
<dbReference type="InterPro" id="IPR052552">
    <property type="entry name" value="YeaO-like"/>
</dbReference>
<keyword evidence="2" id="KW-1185">Reference proteome</keyword>
<name>A0A562JXT5_9BACI</name>
<comment type="caution">
    <text evidence="1">The sequence shown here is derived from an EMBL/GenBank/DDBJ whole genome shotgun (WGS) entry which is preliminary data.</text>
</comment>
<gene>
    <name evidence="1" type="ORF">IQ19_02043</name>
</gene>
<accession>A0A562JXT5</accession>
<evidence type="ECO:0000313" key="2">
    <source>
        <dbReference type="Proteomes" id="UP000318667"/>
    </source>
</evidence>
<dbReference type="PANTHER" id="PTHR36849">
    <property type="entry name" value="CYTOPLASMIC PROTEIN-RELATED"/>
    <property type="match status" value="1"/>
</dbReference>
<proteinExistence type="predicted"/>
<sequence length="126" mass="15035">MAAIFIKRIYDLLEEDDGYRVLVDRLWPRGIKKEAARLSAWEKDIAPSSELRKAFNHIPELFNEFREKYLIELRTQEEKIRKIEELANISKVNKVTLLYAAKDPIHNHARVLYEELIRKVNQREDT</sequence>
<dbReference type="AlphaFoldDB" id="A0A562JXT5"/>
<evidence type="ECO:0000313" key="1">
    <source>
        <dbReference type="EMBL" id="TWH87795.1"/>
    </source>
</evidence>
<reference evidence="1 2" key="1">
    <citation type="journal article" date="2015" name="Stand. Genomic Sci.">
        <title>Genomic Encyclopedia of Bacterial and Archaeal Type Strains, Phase III: the genomes of soil and plant-associated and newly described type strains.</title>
        <authorList>
            <person name="Whitman W.B."/>
            <person name="Woyke T."/>
            <person name="Klenk H.P."/>
            <person name="Zhou Y."/>
            <person name="Lilburn T.G."/>
            <person name="Beck B.J."/>
            <person name="De Vos P."/>
            <person name="Vandamme P."/>
            <person name="Eisen J.A."/>
            <person name="Garrity G."/>
            <person name="Hugenholtz P."/>
            <person name="Kyrpides N.C."/>
        </authorList>
    </citation>
    <scope>NUCLEOTIDE SEQUENCE [LARGE SCALE GENOMIC DNA]</scope>
    <source>
        <strain evidence="1 2">CGMCC 1.10115</strain>
    </source>
</reference>
<dbReference type="Proteomes" id="UP000318667">
    <property type="component" value="Unassembled WGS sequence"/>
</dbReference>
<dbReference type="OrthoDB" id="9790745at2"/>
<dbReference type="RefSeq" id="WP_144542264.1">
    <property type="nucleotide sequence ID" value="NZ_CBCSDC010000001.1"/>
</dbReference>
<protein>
    <submittedName>
        <fullName evidence="1">Uncharacterized protein YeaO (DUF488 family)</fullName>
    </submittedName>
</protein>
<dbReference type="GeneID" id="65403242"/>
<dbReference type="PANTHER" id="PTHR36849:SF1">
    <property type="entry name" value="CYTOPLASMIC PROTEIN"/>
    <property type="match status" value="1"/>
</dbReference>
<organism evidence="1 2">
    <name type="scientific">Cytobacillus oceanisediminis</name>
    <dbReference type="NCBI Taxonomy" id="665099"/>
    <lineage>
        <taxon>Bacteria</taxon>
        <taxon>Bacillati</taxon>
        <taxon>Bacillota</taxon>
        <taxon>Bacilli</taxon>
        <taxon>Bacillales</taxon>
        <taxon>Bacillaceae</taxon>
        <taxon>Cytobacillus</taxon>
    </lineage>
</organism>